<proteinExistence type="predicted"/>
<name>A0A6B0CYR7_STAAU</name>
<reference evidence="1 2" key="1">
    <citation type="submission" date="2019-11" db="EMBL/GenBank/DDBJ databases">
        <title>Implementation of targeted gown and glove precautions to prevent Staphylococcus aureus acquisition in community-based nursing homes.</title>
        <authorList>
            <person name="Stine O.C."/>
        </authorList>
    </citation>
    <scope>NUCLEOTIDE SEQUENCE [LARGE SCALE GENOMIC DNA]</scope>
    <source>
        <strain evidence="1 2">S_2023.LVRQ.AN</strain>
    </source>
</reference>
<dbReference type="AlphaFoldDB" id="A0A6B0CYR7"/>
<dbReference type="Proteomes" id="UP000434412">
    <property type="component" value="Unassembled WGS sequence"/>
</dbReference>
<feature type="non-terminal residue" evidence="1">
    <location>
        <position position="1"/>
    </location>
</feature>
<evidence type="ECO:0000313" key="2">
    <source>
        <dbReference type="Proteomes" id="UP000434412"/>
    </source>
</evidence>
<organism evidence="1 2">
    <name type="scientific">Staphylococcus aureus</name>
    <dbReference type="NCBI Taxonomy" id="1280"/>
    <lineage>
        <taxon>Bacteria</taxon>
        <taxon>Bacillati</taxon>
        <taxon>Bacillota</taxon>
        <taxon>Bacilli</taxon>
        <taxon>Bacillales</taxon>
        <taxon>Staphylococcaceae</taxon>
        <taxon>Staphylococcus</taxon>
    </lineage>
</organism>
<dbReference type="RefSeq" id="WP_142294858.1">
    <property type="nucleotide sequence ID" value="NZ_LKVX01000061.1"/>
</dbReference>
<evidence type="ECO:0000313" key="1">
    <source>
        <dbReference type="EMBL" id="MVL44368.1"/>
    </source>
</evidence>
<dbReference type="EMBL" id="WPVZ01000172">
    <property type="protein sequence ID" value="MVL44368.1"/>
    <property type="molecule type" value="Genomic_DNA"/>
</dbReference>
<gene>
    <name evidence="1" type="ORF">GO941_02510</name>
</gene>
<protein>
    <submittedName>
        <fullName evidence="1">Uncharacterized protein</fullName>
    </submittedName>
</protein>
<accession>A0A6B0CYR7</accession>
<sequence>KKQARHLMKVYAPVYSKHYLASNN</sequence>
<comment type="caution">
    <text evidence="1">The sequence shown here is derived from an EMBL/GenBank/DDBJ whole genome shotgun (WGS) entry which is preliminary data.</text>
</comment>